<feature type="domain" description="GST N-terminal" evidence="2">
    <location>
        <begin position="1"/>
        <end position="83"/>
    </location>
</feature>
<evidence type="ECO:0000259" key="2">
    <source>
        <dbReference type="PROSITE" id="PS50404"/>
    </source>
</evidence>
<dbReference type="GO" id="GO:0016034">
    <property type="term" value="F:maleylacetoacetate isomerase activity"/>
    <property type="evidence" value="ECO:0007669"/>
    <property type="project" value="TreeGrafter"/>
</dbReference>
<dbReference type="InterPro" id="IPR034333">
    <property type="entry name" value="GST_Zeta_N"/>
</dbReference>
<keyword evidence="5" id="KW-1185">Reference proteome</keyword>
<dbReference type="InterPro" id="IPR004045">
    <property type="entry name" value="Glutathione_S-Trfase_N"/>
</dbReference>
<gene>
    <name evidence="4" type="primary">maiA</name>
    <name evidence="4" type="ORF">CSW64_01175</name>
</gene>
<dbReference type="InterPro" id="IPR036282">
    <property type="entry name" value="Glutathione-S-Trfase_C_sf"/>
</dbReference>
<dbReference type="PANTHER" id="PTHR42673:SF21">
    <property type="entry name" value="GLUTATHIONE S-TRANSFERASE YFCF"/>
    <property type="match status" value="1"/>
</dbReference>
<dbReference type="InterPro" id="IPR036249">
    <property type="entry name" value="Thioredoxin-like_sf"/>
</dbReference>
<dbReference type="EMBL" id="CP024201">
    <property type="protein sequence ID" value="ATQ41115.1"/>
    <property type="molecule type" value="Genomic_DNA"/>
</dbReference>
<sequence>MTLTLHSAWRASAPYRVRIGLNLKGVAYDYVPVDLVAGQQRSEAYHALNAQNLVPSLVLEDGRVLTQSLSILEWLEETRPEPPLLPKNPLDRQAVRAMALLVACDIHPLNNLRILKALSGLGLDEPARNAWVHRWINDGFVALEPMVARYSRGYAFGDTPTIADVCIVPQVYNASRFGVDMAPYPAIAAAAARAGEHPAIAAAHPNNQPDAAK</sequence>
<dbReference type="InterPro" id="IPR040079">
    <property type="entry name" value="Glutathione_S-Trfase"/>
</dbReference>
<dbReference type="PROSITE" id="PS50405">
    <property type="entry name" value="GST_CTER"/>
    <property type="match status" value="1"/>
</dbReference>
<dbReference type="Gene3D" id="3.40.30.10">
    <property type="entry name" value="Glutaredoxin"/>
    <property type="match status" value="1"/>
</dbReference>
<proteinExistence type="inferred from homology"/>
<protein>
    <submittedName>
        <fullName evidence="4">Maleylacetoacetate isomerase</fullName>
    </submittedName>
</protein>
<dbReference type="CDD" id="cd03042">
    <property type="entry name" value="GST_N_Zeta"/>
    <property type="match status" value="1"/>
</dbReference>
<dbReference type="GO" id="GO:0006559">
    <property type="term" value="P:L-phenylalanine catabolic process"/>
    <property type="evidence" value="ECO:0007669"/>
    <property type="project" value="TreeGrafter"/>
</dbReference>
<dbReference type="SFLD" id="SFLDS00019">
    <property type="entry name" value="Glutathione_Transferase_(cytos"/>
    <property type="match status" value="1"/>
</dbReference>
<dbReference type="GO" id="GO:0005737">
    <property type="term" value="C:cytoplasm"/>
    <property type="evidence" value="ECO:0007669"/>
    <property type="project" value="InterPro"/>
</dbReference>
<dbReference type="SFLD" id="SFLDG00358">
    <property type="entry name" value="Main_(cytGST)"/>
    <property type="match status" value="1"/>
</dbReference>
<dbReference type="PROSITE" id="PS50404">
    <property type="entry name" value="GST_NTER"/>
    <property type="match status" value="1"/>
</dbReference>
<dbReference type="GO" id="GO:0006749">
    <property type="term" value="P:glutathione metabolic process"/>
    <property type="evidence" value="ECO:0007669"/>
    <property type="project" value="TreeGrafter"/>
</dbReference>
<organism evidence="4 5">
    <name type="scientific">Caulobacter mirabilis</name>
    <dbReference type="NCBI Taxonomy" id="69666"/>
    <lineage>
        <taxon>Bacteria</taxon>
        <taxon>Pseudomonadati</taxon>
        <taxon>Pseudomonadota</taxon>
        <taxon>Alphaproteobacteria</taxon>
        <taxon>Caulobacterales</taxon>
        <taxon>Caulobacteraceae</taxon>
        <taxon>Caulobacter</taxon>
    </lineage>
</organism>
<name>A0A2D2AT23_9CAUL</name>
<evidence type="ECO:0000259" key="3">
    <source>
        <dbReference type="PROSITE" id="PS50405"/>
    </source>
</evidence>
<dbReference type="RefSeq" id="WP_099620372.1">
    <property type="nucleotide sequence ID" value="NZ_CP024201.1"/>
</dbReference>
<dbReference type="SUPFAM" id="SSF52833">
    <property type="entry name" value="Thioredoxin-like"/>
    <property type="match status" value="1"/>
</dbReference>
<dbReference type="Gene3D" id="1.20.1050.10">
    <property type="match status" value="1"/>
</dbReference>
<dbReference type="Pfam" id="PF13409">
    <property type="entry name" value="GST_N_2"/>
    <property type="match status" value="1"/>
</dbReference>
<dbReference type="AlphaFoldDB" id="A0A2D2AT23"/>
<dbReference type="KEGG" id="cmb:CSW64_01175"/>
<dbReference type="OrthoDB" id="509852at2"/>
<dbReference type="SUPFAM" id="SSF47616">
    <property type="entry name" value="GST C-terminal domain-like"/>
    <property type="match status" value="1"/>
</dbReference>
<reference evidence="4 5" key="1">
    <citation type="submission" date="2017-10" db="EMBL/GenBank/DDBJ databases">
        <title>Genome sequence of Caulobacter mirabilis FWC38.</title>
        <authorList>
            <person name="Fiebig A."/>
            <person name="Crosson S."/>
        </authorList>
    </citation>
    <scope>NUCLEOTIDE SEQUENCE [LARGE SCALE GENOMIC DNA]</scope>
    <source>
        <strain evidence="4 5">FWC 38</strain>
    </source>
</reference>
<keyword evidence="4" id="KW-0413">Isomerase</keyword>
<dbReference type="FunFam" id="1.20.1050.10:FF:000017">
    <property type="entry name" value="Maleylacetoacetate isomerase"/>
    <property type="match status" value="1"/>
</dbReference>
<dbReference type="PANTHER" id="PTHR42673">
    <property type="entry name" value="MALEYLACETOACETATE ISOMERASE"/>
    <property type="match status" value="1"/>
</dbReference>
<dbReference type="GO" id="GO:0004364">
    <property type="term" value="F:glutathione transferase activity"/>
    <property type="evidence" value="ECO:0007669"/>
    <property type="project" value="TreeGrafter"/>
</dbReference>
<evidence type="ECO:0000256" key="1">
    <source>
        <dbReference type="ARBA" id="ARBA00010007"/>
    </source>
</evidence>
<dbReference type="CDD" id="cd03191">
    <property type="entry name" value="GST_C_Zeta"/>
    <property type="match status" value="1"/>
</dbReference>
<accession>A0A2D2AT23</accession>
<dbReference type="InterPro" id="IPR010987">
    <property type="entry name" value="Glutathione-S-Trfase_C-like"/>
</dbReference>
<dbReference type="NCBIfam" id="TIGR01262">
    <property type="entry name" value="maiA"/>
    <property type="match status" value="1"/>
</dbReference>
<evidence type="ECO:0000313" key="4">
    <source>
        <dbReference type="EMBL" id="ATQ41115.1"/>
    </source>
</evidence>
<dbReference type="InterPro" id="IPR005955">
    <property type="entry name" value="GST_Zeta"/>
</dbReference>
<evidence type="ECO:0000313" key="5">
    <source>
        <dbReference type="Proteomes" id="UP000228945"/>
    </source>
</evidence>
<dbReference type="Proteomes" id="UP000228945">
    <property type="component" value="Chromosome"/>
</dbReference>
<dbReference type="InterPro" id="IPR034330">
    <property type="entry name" value="GST_Zeta_C"/>
</dbReference>
<feature type="domain" description="GST C-terminal" evidence="3">
    <location>
        <begin position="88"/>
        <end position="213"/>
    </location>
</feature>
<comment type="similarity">
    <text evidence="1">Belongs to the GST superfamily. Zeta family.</text>
</comment>